<dbReference type="KEGG" id="dpte:113788664"/>
<evidence type="ECO:0000313" key="7">
    <source>
        <dbReference type="Proteomes" id="UP000515146"/>
    </source>
</evidence>
<organism evidence="7 8">
    <name type="scientific">Dermatophagoides pteronyssinus</name>
    <name type="common">European house dust mite</name>
    <dbReference type="NCBI Taxonomy" id="6956"/>
    <lineage>
        <taxon>Eukaryota</taxon>
        <taxon>Metazoa</taxon>
        <taxon>Ecdysozoa</taxon>
        <taxon>Arthropoda</taxon>
        <taxon>Chelicerata</taxon>
        <taxon>Arachnida</taxon>
        <taxon>Acari</taxon>
        <taxon>Acariformes</taxon>
        <taxon>Sarcoptiformes</taxon>
        <taxon>Astigmata</taxon>
        <taxon>Psoroptidia</taxon>
        <taxon>Analgoidea</taxon>
        <taxon>Pyroglyphidae</taxon>
        <taxon>Dermatophagoidinae</taxon>
        <taxon>Dermatophagoides</taxon>
    </lineage>
</organism>
<dbReference type="RefSeq" id="XP_027193930.1">
    <property type="nucleotide sequence ID" value="XM_027338129.1"/>
</dbReference>
<reference evidence="8" key="1">
    <citation type="submission" date="2025-08" db="UniProtKB">
        <authorList>
            <consortium name="RefSeq"/>
        </authorList>
    </citation>
    <scope>IDENTIFICATION</scope>
    <source>
        <strain evidence="8">Airmid</strain>
    </source>
</reference>
<dbReference type="FunFam" id="3.30.1140.32:FF:000013">
    <property type="entry name" value="40S ribosomal protein S3"/>
    <property type="match status" value="1"/>
</dbReference>
<dbReference type="AlphaFoldDB" id="A0A6P6XK81"/>
<dbReference type="GO" id="GO:0003735">
    <property type="term" value="F:structural constituent of ribosome"/>
    <property type="evidence" value="ECO:0007669"/>
    <property type="project" value="InterPro"/>
</dbReference>
<keyword evidence="3" id="KW-0687">Ribonucleoprotein</keyword>
<dbReference type="InterPro" id="IPR001351">
    <property type="entry name" value="Ribosomal_uS3_C"/>
</dbReference>
<dbReference type="InterPro" id="IPR036419">
    <property type="entry name" value="Ribosomal_S3_C_sf"/>
</dbReference>
<evidence type="ECO:0000256" key="1">
    <source>
        <dbReference type="ARBA" id="ARBA00010761"/>
    </source>
</evidence>
<comment type="similarity">
    <text evidence="1">Belongs to the universal ribosomal protein uS3 family.</text>
</comment>
<dbReference type="Proteomes" id="UP000515146">
    <property type="component" value="Unplaced"/>
</dbReference>
<dbReference type="PANTHER" id="PTHR11760">
    <property type="entry name" value="30S/40S RIBOSOMAL PROTEIN S3"/>
    <property type="match status" value="1"/>
</dbReference>
<dbReference type="InParanoid" id="A0A6P6XK81"/>
<dbReference type="GO" id="GO:0005634">
    <property type="term" value="C:nucleus"/>
    <property type="evidence" value="ECO:0007669"/>
    <property type="project" value="TreeGrafter"/>
</dbReference>
<dbReference type="Pfam" id="PF00189">
    <property type="entry name" value="Ribosomal_S3_C"/>
    <property type="match status" value="1"/>
</dbReference>
<dbReference type="GO" id="GO:0022627">
    <property type="term" value="C:cytosolic small ribosomal subunit"/>
    <property type="evidence" value="ECO:0007669"/>
    <property type="project" value="TreeGrafter"/>
</dbReference>
<dbReference type="InterPro" id="IPR057258">
    <property type="entry name" value="Ribosomal_uS3"/>
</dbReference>
<protein>
    <recommendedName>
        <fullName evidence="4">Small ribosomal subunit protein uS3</fullName>
    </recommendedName>
    <alternativeName>
        <fullName evidence="5">40S ribosomal protein S3</fullName>
    </alternativeName>
</protein>
<evidence type="ECO:0000256" key="4">
    <source>
        <dbReference type="ARBA" id="ARBA00035257"/>
    </source>
</evidence>
<evidence type="ECO:0000313" key="8">
    <source>
        <dbReference type="RefSeq" id="XP_027193930.1"/>
    </source>
</evidence>
<feature type="non-terminal residue" evidence="8">
    <location>
        <position position="1"/>
    </location>
</feature>
<gene>
    <name evidence="8" type="primary">LOC113788664</name>
</gene>
<dbReference type="SUPFAM" id="SSF54821">
    <property type="entry name" value="Ribosomal protein S3 C-terminal domain"/>
    <property type="match status" value="1"/>
</dbReference>
<evidence type="ECO:0000259" key="6">
    <source>
        <dbReference type="Pfam" id="PF00189"/>
    </source>
</evidence>
<dbReference type="Gene3D" id="3.30.1140.32">
    <property type="entry name" value="Ribosomal protein S3, C-terminal domain"/>
    <property type="match status" value="1"/>
</dbReference>
<evidence type="ECO:0000256" key="3">
    <source>
        <dbReference type="ARBA" id="ARBA00023274"/>
    </source>
</evidence>
<dbReference type="GO" id="GO:0006412">
    <property type="term" value="P:translation"/>
    <property type="evidence" value="ECO:0007669"/>
    <property type="project" value="InterPro"/>
</dbReference>
<name>A0A6P6XK81_DERPT</name>
<dbReference type="PANTHER" id="PTHR11760:SF32">
    <property type="entry name" value="SMALL RIBOSOMAL SUBUNIT PROTEIN US3"/>
    <property type="match status" value="1"/>
</dbReference>
<evidence type="ECO:0000256" key="2">
    <source>
        <dbReference type="ARBA" id="ARBA00022980"/>
    </source>
</evidence>
<proteinExistence type="inferred from homology"/>
<evidence type="ECO:0000256" key="5">
    <source>
        <dbReference type="ARBA" id="ARBA00035408"/>
    </source>
</evidence>
<keyword evidence="2" id="KW-0689">Ribosomal protein</keyword>
<feature type="domain" description="Small ribosomal subunit protein uS3 C-terminal" evidence="6">
    <location>
        <begin position="20"/>
        <end position="102"/>
    </location>
</feature>
<sequence length="161" mass="17474">FGQKLRNRSLSATAQAESLRFKLLKGIPARRSCYGIIRNVMEANATGCEVIISGKLRSLRAKTMKFSDGYLIKAGNPANVYIQKAIRTVSMKQGVLGLCVTIMLPYDPTGADGVSTPLPDQVIIKPAKTENKYSSEIEIVEFQSSAISHGKNAREAVLTNA</sequence>
<dbReference type="OrthoDB" id="5840350at2759"/>
<keyword evidence="7" id="KW-1185">Reference proteome</keyword>
<accession>A0A6P6XK81</accession>